<dbReference type="GO" id="GO:0015562">
    <property type="term" value="F:efflux transmembrane transporter activity"/>
    <property type="evidence" value="ECO:0007669"/>
    <property type="project" value="TreeGrafter"/>
</dbReference>
<sequence>MKFSKLAVLTLAVAALMGCKPEVEHRSKNGTVVETFNVQAPIATQHRSFNGQVVPAELTPLAFRLEGEIIGIMVQEGDHVEKGQVIAMLDDSKHRENLTDAQARFELALKQFKRGEELHASKMISKAELDQLQANYKLANAHLGLAQSRISYTRLKAPFSGVVSSVIKQKHEVIQPGESVATVYRRDDVYVKVSVSDSVLAMLRPQVGSRGYKPKATFSGHEGEYEMRYLEHTSELHPESQTYEFWLTMPQVEGEILPGTGAKVAVDLMEAGLQMSQAYQLPITAIEAGDQQREFYVWKLENNRVHRHQITVDQINGKGAVVLDGIKRGDVLVNSSLRKLREGMEIKGAQL</sequence>
<dbReference type="Gene3D" id="1.10.287.470">
    <property type="entry name" value="Helix hairpin bin"/>
    <property type="match status" value="1"/>
</dbReference>
<comment type="caution">
    <text evidence="3">The sequence shown here is derived from an EMBL/GenBank/DDBJ whole genome shotgun (WGS) entry which is preliminary data.</text>
</comment>
<dbReference type="AlphaFoldDB" id="A0A0A5HX63"/>
<gene>
    <name evidence="3" type="ORF">NM06_10135</name>
</gene>
<dbReference type="STRING" id="379097.SE23_04680"/>
<dbReference type="Gene3D" id="2.40.30.170">
    <property type="match status" value="1"/>
</dbReference>
<dbReference type="Proteomes" id="UP000030451">
    <property type="component" value="Unassembled WGS sequence"/>
</dbReference>
<dbReference type="Gene3D" id="2.40.420.20">
    <property type="match status" value="1"/>
</dbReference>
<dbReference type="EMBL" id="JRWP01000018">
    <property type="protein sequence ID" value="KGY08885.1"/>
    <property type="molecule type" value="Genomic_DNA"/>
</dbReference>
<reference evidence="3 4" key="1">
    <citation type="submission" date="2014-10" db="EMBL/GenBank/DDBJ databases">
        <title>Genome sequencing of Vibrio sinaloensis T08.</title>
        <authorList>
            <person name="Chan K.-G."/>
            <person name="Mohamad N.I."/>
        </authorList>
    </citation>
    <scope>NUCLEOTIDE SEQUENCE [LARGE SCALE GENOMIC DNA]</scope>
    <source>
        <strain evidence="3 4">T08</strain>
    </source>
</reference>
<dbReference type="GO" id="GO:1990281">
    <property type="term" value="C:efflux pump complex"/>
    <property type="evidence" value="ECO:0007669"/>
    <property type="project" value="TreeGrafter"/>
</dbReference>
<dbReference type="RefSeq" id="WP_038190645.1">
    <property type="nucleotide sequence ID" value="NZ_JRWP01000018.1"/>
</dbReference>
<comment type="similarity">
    <text evidence="1">Belongs to the membrane fusion protein (MFP) (TC 8.A.1) family.</text>
</comment>
<proteinExistence type="inferred from homology"/>
<dbReference type="SUPFAM" id="SSF111369">
    <property type="entry name" value="HlyD-like secretion proteins"/>
    <property type="match status" value="1"/>
</dbReference>
<dbReference type="InterPro" id="IPR006143">
    <property type="entry name" value="RND_pump_MFP"/>
</dbReference>
<name>A0A0A5HX63_PHOS4</name>
<evidence type="ECO:0000256" key="1">
    <source>
        <dbReference type="ARBA" id="ARBA00009477"/>
    </source>
</evidence>
<evidence type="ECO:0000313" key="4">
    <source>
        <dbReference type="Proteomes" id="UP000030451"/>
    </source>
</evidence>
<evidence type="ECO:0000313" key="3">
    <source>
        <dbReference type="EMBL" id="KGY08885.1"/>
    </source>
</evidence>
<dbReference type="PROSITE" id="PS51257">
    <property type="entry name" value="PROKAR_LIPOPROTEIN"/>
    <property type="match status" value="1"/>
</dbReference>
<dbReference type="OrthoDB" id="2110899at2"/>
<dbReference type="PANTHER" id="PTHR30469:SF20">
    <property type="entry name" value="EFFLUX RND TRANSPORTER PERIPLASMIC ADAPTOR SUBUNIT"/>
    <property type="match status" value="1"/>
</dbReference>
<dbReference type="Gene3D" id="2.40.50.100">
    <property type="match status" value="1"/>
</dbReference>
<dbReference type="InterPro" id="IPR058627">
    <property type="entry name" value="MdtA-like_C"/>
</dbReference>
<accession>A0A0A5HX63</accession>
<dbReference type="NCBIfam" id="TIGR01730">
    <property type="entry name" value="RND_mfp"/>
    <property type="match status" value="1"/>
</dbReference>
<protein>
    <submittedName>
        <fullName evidence="3">Membrane protein</fullName>
    </submittedName>
</protein>
<dbReference type="Pfam" id="PF25967">
    <property type="entry name" value="RND-MFP_C"/>
    <property type="match status" value="1"/>
</dbReference>
<feature type="domain" description="Multidrug resistance protein MdtA-like C-terminal permuted SH3" evidence="2">
    <location>
        <begin position="282"/>
        <end position="337"/>
    </location>
</feature>
<evidence type="ECO:0000259" key="2">
    <source>
        <dbReference type="Pfam" id="PF25967"/>
    </source>
</evidence>
<dbReference type="PANTHER" id="PTHR30469">
    <property type="entry name" value="MULTIDRUG RESISTANCE PROTEIN MDTA"/>
    <property type="match status" value="1"/>
</dbReference>
<organism evidence="3 4">
    <name type="scientific">Photobacterium sp. (strain ATCC 43367)</name>
    <dbReference type="NCBI Taxonomy" id="379097"/>
    <lineage>
        <taxon>Bacteria</taxon>
        <taxon>Pseudomonadati</taxon>
        <taxon>Pseudomonadota</taxon>
        <taxon>Gammaproteobacteria</taxon>
        <taxon>Vibrionales</taxon>
        <taxon>Vibrionaceae</taxon>
        <taxon>Vibrio</taxon>
        <taxon>Vibrio oreintalis group</taxon>
    </lineage>
</organism>